<evidence type="ECO:0000259" key="6">
    <source>
        <dbReference type="Pfam" id="PF16064"/>
    </source>
</evidence>
<protein>
    <recommendedName>
        <fullName evidence="9">FLYWCH-type domain-containing protein</fullName>
    </recommendedName>
</protein>
<dbReference type="VEuPathDB" id="VectorBase:AFAF013133"/>
<evidence type="ECO:0000256" key="4">
    <source>
        <dbReference type="SAM" id="MobiDB-lite"/>
    </source>
</evidence>
<evidence type="ECO:0000256" key="1">
    <source>
        <dbReference type="ARBA" id="ARBA00022723"/>
    </source>
</evidence>
<feature type="domain" description="DUF4806" evidence="6">
    <location>
        <begin position="254"/>
        <end position="341"/>
    </location>
</feature>
<reference evidence="8" key="1">
    <citation type="submission" date="2014-01" db="EMBL/GenBank/DDBJ databases">
        <title>The Genome Sequence of Anopheles farauti FAR1 (V2).</title>
        <authorList>
            <consortium name="The Broad Institute Genomics Platform"/>
            <person name="Neafsey D.E."/>
            <person name="Besansky N."/>
            <person name="Howell P."/>
            <person name="Walton C."/>
            <person name="Young S.K."/>
            <person name="Zeng Q."/>
            <person name="Gargeya S."/>
            <person name="Fitzgerald M."/>
            <person name="Haas B."/>
            <person name="Abouelleil A."/>
            <person name="Allen A.W."/>
            <person name="Alvarado L."/>
            <person name="Arachchi H.M."/>
            <person name="Berlin A.M."/>
            <person name="Chapman S.B."/>
            <person name="Gainer-Dewar J."/>
            <person name="Goldberg J."/>
            <person name="Griggs A."/>
            <person name="Gujja S."/>
            <person name="Hansen M."/>
            <person name="Howarth C."/>
            <person name="Imamovic A."/>
            <person name="Ireland A."/>
            <person name="Larimer J."/>
            <person name="McCowan C."/>
            <person name="Murphy C."/>
            <person name="Pearson M."/>
            <person name="Poon T.W."/>
            <person name="Priest M."/>
            <person name="Roberts A."/>
            <person name="Saif S."/>
            <person name="Shea T."/>
            <person name="Sisk P."/>
            <person name="Sykes S."/>
            <person name="Wortman J."/>
            <person name="Nusbaum C."/>
            <person name="Birren B."/>
        </authorList>
    </citation>
    <scope>NUCLEOTIDE SEQUENCE [LARGE SCALE GENOMIC DNA]</scope>
    <source>
        <strain evidence="8">FAR1</strain>
    </source>
</reference>
<dbReference type="AlphaFoldDB" id="A0A182QMF5"/>
<proteinExistence type="predicted"/>
<sequence>MCGTVLNLNSMVKQMVSYIVTPRGSLQLSIDNFRFARDRVHRNVVTYRCVHYKPLGTPLKKQRNTSTEKHNHRGGRRREKNKQEKADDAYGYNQRGNLVYKNFSFSKASINGPAKIIYWRCTEYRKQKCRATLKTKCKDLYVIDTVHNHEPNSYGPYMPATLPIFTLQAQRPNVLSASPTKPNVVKVVKPNALTVKTLDNSTPDPNHIVKQLSNGHTLLQFLQGIKRSKRGSDVDPIRVDLPTTEFISSVDTPKVPGFKFPLQQRLDVERLELAIKNSKEIRNYYVNFLSKRKPKNINIQRFLSYIFSDEALTAYNFHGSNSSGRAKISMKTYAVFYDCFIVSPLNVEMLKKQLRSLRTGCKLTNSNIIQIRTIQQKLLNIDNNFYKQQGIDPRKPLTISGFPMPLQCEEDIDRLELMVKRNPKIRMQYRPGIRMVSVWPN</sequence>
<evidence type="ECO:0000259" key="5">
    <source>
        <dbReference type="Pfam" id="PF04500"/>
    </source>
</evidence>
<keyword evidence="1" id="KW-0479">Metal-binding</keyword>
<keyword evidence="8" id="KW-1185">Reference proteome</keyword>
<dbReference type="Pfam" id="PF16064">
    <property type="entry name" value="DUF4806"/>
    <property type="match status" value="2"/>
</dbReference>
<evidence type="ECO:0000256" key="2">
    <source>
        <dbReference type="ARBA" id="ARBA00022771"/>
    </source>
</evidence>
<dbReference type="GO" id="GO:0008270">
    <property type="term" value="F:zinc ion binding"/>
    <property type="evidence" value="ECO:0007669"/>
    <property type="project" value="UniProtKB-KW"/>
</dbReference>
<reference evidence="7" key="2">
    <citation type="submission" date="2020-05" db="UniProtKB">
        <authorList>
            <consortium name="EnsemblMetazoa"/>
        </authorList>
    </citation>
    <scope>IDENTIFICATION</scope>
    <source>
        <strain evidence="7">FAR1</strain>
    </source>
</reference>
<dbReference type="EnsemblMetazoa" id="AFAF013133-RA">
    <property type="protein sequence ID" value="AFAF013133-PA"/>
    <property type="gene ID" value="AFAF013133"/>
</dbReference>
<dbReference type="Pfam" id="PF04500">
    <property type="entry name" value="FLYWCH"/>
    <property type="match status" value="1"/>
</dbReference>
<dbReference type="EMBL" id="AXCN02000110">
    <property type="status" value="NOT_ANNOTATED_CDS"/>
    <property type="molecule type" value="Genomic_DNA"/>
</dbReference>
<evidence type="ECO:0000256" key="3">
    <source>
        <dbReference type="ARBA" id="ARBA00022833"/>
    </source>
</evidence>
<feature type="region of interest" description="Disordered" evidence="4">
    <location>
        <begin position="57"/>
        <end position="88"/>
    </location>
</feature>
<keyword evidence="3" id="KW-0862">Zinc</keyword>
<organism evidence="7 8">
    <name type="scientific">Anopheles farauti</name>
    <dbReference type="NCBI Taxonomy" id="69004"/>
    <lineage>
        <taxon>Eukaryota</taxon>
        <taxon>Metazoa</taxon>
        <taxon>Ecdysozoa</taxon>
        <taxon>Arthropoda</taxon>
        <taxon>Hexapoda</taxon>
        <taxon>Insecta</taxon>
        <taxon>Pterygota</taxon>
        <taxon>Neoptera</taxon>
        <taxon>Endopterygota</taxon>
        <taxon>Diptera</taxon>
        <taxon>Nematocera</taxon>
        <taxon>Culicoidea</taxon>
        <taxon>Culicidae</taxon>
        <taxon>Anophelinae</taxon>
        <taxon>Anopheles</taxon>
    </lineage>
</organism>
<dbReference type="InterPro" id="IPR032071">
    <property type="entry name" value="DUF4806"/>
</dbReference>
<name>A0A182QMF5_9DIPT</name>
<dbReference type="InterPro" id="IPR007588">
    <property type="entry name" value="Znf_FLYWCH"/>
</dbReference>
<dbReference type="Gene3D" id="2.20.25.240">
    <property type="match status" value="1"/>
</dbReference>
<accession>A0A182QMF5</accession>
<feature type="domain" description="FLYWCH-type" evidence="5">
    <location>
        <begin position="94"/>
        <end position="149"/>
    </location>
</feature>
<evidence type="ECO:0000313" key="7">
    <source>
        <dbReference type="EnsemblMetazoa" id="AFAF013133-PA"/>
    </source>
</evidence>
<dbReference type="Proteomes" id="UP000075886">
    <property type="component" value="Unassembled WGS sequence"/>
</dbReference>
<feature type="domain" description="DUF4806" evidence="6">
    <location>
        <begin position="399"/>
        <end position="432"/>
    </location>
</feature>
<evidence type="ECO:0008006" key="9">
    <source>
        <dbReference type="Google" id="ProtNLM"/>
    </source>
</evidence>
<feature type="compositionally biased region" description="Basic residues" evidence="4">
    <location>
        <begin position="70"/>
        <end position="80"/>
    </location>
</feature>
<evidence type="ECO:0000313" key="8">
    <source>
        <dbReference type="Proteomes" id="UP000075886"/>
    </source>
</evidence>
<keyword evidence="2" id="KW-0863">Zinc-finger</keyword>